<dbReference type="EMBL" id="QGKW02001660">
    <property type="protein sequence ID" value="KAF2577226.1"/>
    <property type="molecule type" value="Genomic_DNA"/>
</dbReference>
<sequence>MTTRSPYPLRYASEGSPPEFTWVRIDYEPPTHRVSFARYHMHPSLYKSENQAVTVAQPSDLTSFSRSSPPLQKPPSVFLALTPPRSKQAPETFDELHNHEQRGSSDTGKERVLFLVILSIEDGTVPESFSLLHVFVCFMFANRAFVHERCENAELTEASRTEFMTPAAFIFLSGTIFGLWHPDSNTNSIYITSEQDVII</sequence>
<proteinExistence type="predicted"/>
<name>A0A8S9M0D8_BRACR</name>
<evidence type="ECO:0000313" key="1">
    <source>
        <dbReference type="EMBL" id="KAF2577226.1"/>
    </source>
</evidence>
<dbReference type="Proteomes" id="UP000712281">
    <property type="component" value="Unassembled WGS sequence"/>
</dbReference>
<comment type="caution">
    <text evidence="2">The sequence shown here is derived from an EMBL/GenBank/DDBJ whole genome shotgun (WGS) entry which is preliminary data.</text>
</comment>
<dbReference type="EMBL" id="QGKY02000089">
    <property type="protein sequence ID" value="KAF2611777.1"/>
    <property type="molecule type" value="Genomic_DNA"/>
</dbReference>
<organism evidence="2">
    <name type="scientific">Brassica cretica</name>
    <name type="common">Mustard</name>
    <dbReference type="NCBI Taxonomy" id="69181"/>
    <lineage>
        <taxon>Eukaryota</taxon>
        <taxon>Viridiplantae</taxon>
        <taxon>Streptophyta</taxon>
        <taxon>Embryophyta</taxon>
        <taxon>Tracheophyta</taxon>
        <taxon>Spermatophyta</taxon>
        <taxon>Magnoliopsida</taxon>
        <taxon>eudicotyledons</taxon>
        <taxon>Gunneridae</taxon>
        <taxon>Pentapetalae</taxon>
        <taxon>rosids</taxon>
        <taxon>malvids</taxon>
        <taxon>Brassicales</taxon>
        <taxon>Brassicaceae</taxon>
        <taxon>Brassiceae</taxon>
        <taxon>Brassica</taxon>
    </lineage>
</organism>
<protein>
    <submittedName>
        <fullName evidence="2">Uncharacterized protein</fullName>
    </submittedName>
</protein>
<reference evidence="2" key="1">
    <citation type="submission" date="2019-12" db="EMBL/GenBank/DDBJ databases">
        <title>Genome sequencing and annotation of Brassica cretica.</title>
        <authorList>
            <person name="Studholme D.J."/>
            <person name="Sarris P.F."/>
        </authorList>
    </citation>
    <scope>NUCLEOTIDE SEQUENCE</scope>
    <source>
        <strain evidence="1">PFS-001/15</strain>
        <strain evidence="2">PFS-102/07</strain>
        <tissue evidence="2">Leaf</tissue>
    </source>
</reference>
<dbReference type="AlphaFoldDB" id="A0A8S9M0D8"/>
<evidence type="ECO:0000313" key="2">
    <source>
        <dbReference type="EMBL" id="KAF2611777.1"/>
    </source>
</evidence>
<gene>
    <name evidence="1" type="ORF">F2Q68_00001631</name>
    <name evidence="2" type="ORF">F2Q70_00008580</name>
</gene>
<accession>A0A8S9M0D8</accession>